<organism evidence="9 10">
    <name type="scientific">Shewanella schlegeliana</name>
    <dbReference type="NCBI Taxonomy" id="190308"/>
    <lineage>
        <taxon>Bacteria</taxon>
        <taxon>Pseudomonadati</taxon>
        <taxon>Pseudomonadota</taxon>
        <taxon>Gammaproteobacteria</taxon>
        <taxon>Alteromonadales</taxon>
        <taxon>Shewanellaceae</taxon>
        <taxon>Shewanella</taxon>
    </lineage>
</organism>
<dbReference type="InterPro" id="IPR003399">
    <property type="entry name" value="Mce/MlaD"/>
</dbReference>
<evidence type="ECO:0000256" key="4">
    <source>
        <dbReference type="ARBA" id="ARBA00022692"/>
    </source>
</evidence>
<dbReference type="PANTHER" id="PTHR30462:SF0">
    <property type="entry name" value="INTERMEMBRANE TRANSPORT PROTEIN YEBT"/>
    <property type="match status" value="1"/>
</dbReference>
<keyword evidence="3" id="KW-0997">Cell inner membrane</keyword>
<dbReference type="EMBL" id="JAESVD010000006">
    <property type="protein sequence ID" value="MBL4913743.1"/>
    <property type="molecule type" value="Genomic_DNA"/>
</dbReference>
<evidence type="ECO:0000256" key="1">
    <source>
        <dbReference type="ARBA" id="ARBA00004533"/>
    </source>
</evidence>
<feature type="domain" description="Mce/MlaD" evidence="8">
    <location>
        <begin position="744"/>
        <end position="825"/>
    </location>
</feature>
<feature type="domain" description="Mce/MlaD" evidence="8">
    <location>
        <begin position="385"/>
        <end position="448"/>
    </location>
</feature>
<feature type="domain" description="Mce/MlaD" evidence="8">
    <location>
        <begin position="629"/>
        <end position="719"/>
    </location>
</feature>
<keyword evidence="10" id="KW-1185">Reference proteome</keyword>
<evidence type="ECO:0000256" key="7">
    <source>
        <dbReference type="SAM" id="Phobius"/>
    </source>
</evidence>
<comment type="caution">
    <text evidence="9">The sequence shown here is derived from an EMBL/GenBank/DDBJ whole genome shotgun (WGS) entry which is preliminary data.</text>
</comment>
<evidence type="ECO:0000256" key="6">
    <source>
        <dbReference type="ARBA" id="ARBA00023136"/>
    </source>
</evidence>
<keyword evidence="4 7" id="KW-0812">Transmembrane</keyword>
<dbReference type="Pfam" id="PF02470">
    <property type="entry name" value="MlaD"/>
    <property type="match status" value="6"/>
</dbReference>
<feature type="domain" description="Mce/MlaD" evidence="8">
    <location>
        <begin position="274"/>
        <end position="362"/>
    </location>
</feature>
<feature type="transmembrane region" description="Helical" evidence="7">
    <location>
        <begin position="14"/>
        <end position="34"/>
    </location>
</feature>
<feature type="domain" description="Mce/MlaD" evidence="8">
    <location>
        <begin position="41"/>
        <end position="132"/>
    </location>
</feature>
<keyword evidence="2" id="KW-1003">Cell membrane</keyword>
<proteinExistence type="predicted"/>
<keyword evidence="6 7" id="KW-0472">Membrane</keyword>
<dbReference type="InterPro" id="IPR051800">
    <property type="entry name" value="PqiA-PqiB_transport"/>
</dbReference>
<protein>
    <submittedName>
        <fullName evidence="9">MCE family protein</fullName>
    </submittedName>
</protein>
<evidence type="ECO:0000313" key="10">
    <source>
        <dbReference type="Proteomes" id="UP000604898"/>
    </source>
</evidence>
<dbReference type="PANTHER" id="PTHR30462">
    <property type="entry name" value="INTERMEMBRANE TRANSPORT PROTEIN PQIB-RELATED"/>
    <property type="match status" value="1"/>
</dbReference>
<reference evidence="9 10" key="1">
    <citation type="submission" date="2021-01" db="EMBL/GenBank/DDBJ databases">
        <title>Genome sequence of Shewanella schlegeliana JCM 11561.</title>
        <authorList>
            <person name="Zhang H."/>
            <person name="Li C."/>
        </authorList>
    </citation>
    <scope>NUCLEOTIDE SEQUENCE [LARGE SCALE GENOMIC DNA]</scope>
    <source>
        <strain evidence="9 10">JCM 11561</strain>
    </source>
</reference>
<name>A0ABS1SYW2_9GAMM</name>
<dbReference type="Proteomes" id="UP000604898">
    <property type="component" value="Unassembled WGS sequence"/>
</dbReference>
<keyword evidence="5 7" id="KW-1133">Transmembrane helix</keyword>
<sequence length="877" mass="94271">MTQVQTPKIVKKKLFSPIWLLPIIALALGAWLGVKSIRESGIEVTIHFPSATGMEIGKTLVKYQGLTVGKVVDMSIADDLQGVNVDVIMDYRAAPFVNQGTKFWLVKPKATITGIEGLDTLFSGNYIGILPGEGDSRSFFEAETTAPVITPGVEGLIVHITTNKLGSLDVGSPVFYRQIPVGQVVGYHLESANEILVTAFIQQQYAQLVKVDSQFWNVSGISVDASLSGVKVSSESLASILAGGISFSSNGTAKPAENKHEFTLYDNQEDALGGVKFTLTTSGNESVDQNAPIVYRGIKIGQIIQKALSDDGVILTAIIDKNYQELLTETADFWLEGADISLSGIKHPERLITGSVINFVPGTGAAKQEYSLLTQAPEPKNISKLTLTLYSETNPGVSAGAEIRYKQIKIGQVLSSQLNSALTQVEYQIEIAPDFIDLVSANSHFIAESALAINASLDGVQVKTRDLNTLTSGALSLVRGSSKALATSKSSLRVFANNDEAKDFFASKNLIKKRLLSQDAADLSAGSPIYYKKMQIGQVASVRWQASDNNFAIDMTIERAFESLLTSKTVFWRNSAISINASLSGVEVEVAPLKGALKGGISLGLIEGDRIADNRYLYDSRFLALSQAKAIELTFPANVKLAAKAPIRYLGHKVGEVDSVTLTKDLKRLNVTAYLYGEYAANFNQKDASYSIIDADISLAGIKAPETLITGPYIEVFPGKSAVKSSSFTGQIEKPFHNIDGALTFNLSKANLGSVKAGTAIFFRGVKIGQVDGYQLSQQGTGVIMRAHVQNEYRHLVNQSSVFWDLSGVKVDVGLFSGAQIETGSLETILAGGIGMATKETTSSANTLSKQQTFKLNSKVDPDWLSWSPVQAANAIN</sequence>
<gene>
    <name evidence="9" type="ORF">JMA39_11460</name>
</gene>
<evidence type="ECO:0000313" key="9">
    <source>
        <dbReference type="EMBL" id="MBL4913743.1"/>
    </source>
</evidence>
<feature type="domain" description="Mce/MlaD" evidence="8">
    <location>
        <begin position="157"/>
        <end position="223"/>
    </location>
</feature>
<accession>A0ABS1SYW2</accession>
<comment type="subcellular location">
    <subcellularLocation>
        <location evidence="1">Cell inner membrane</location>
    </subcellularLocation>
</comment>
<evidence type="ECO:0000256" key="3">
    <source>
        <dbReference type="ARBA" id="ARBA00022519"/>
    </source>
</evidence>
<evidence type="ECO:0000256" key="2">
    <source>
        <dbReference type="ARBA" id="ARBA00022475"/>
    </source>
</evidence>
<evidence type="ECO:0000256" key="5">
    <source>
        <dbReference type="ARBA" id="ARBA00022989"/>
    </source>
</evidence>
<dbReference type="RefSeq" id="WP_202722008.1">
    <property type="nucleotide sequence ID" value="NZ_BPEX01000032.1"/>
</dbReference>
<evidence type="ECO:0000259" key="8">
    <source>
        <dbReference type="Pfam" id="PF02470"/>
    </source>
</evidence>